<feature type="chain" id="PRO_5046951614" evidence="1">
    <location>
        <begin position="24"/>
        <end position="164"/>
    </location>
</feature>
<dbReference type="RefSeq" id="WP_380887075.1">
    <property type="nucleotide sequence ID" value="NZ_JBHUDY010000001.1"/>
</dbReference>
<dbReference type="EMBL" id="JBHUDY010000001">
    <property type="protein sequence ID" value="MFD1610930.1"/>
    <property type="molecule type" value="Genomic_DNA"/>
</dbReference>
<keyword evidence="1" id="KW-0732">Signal</keyword>
<accession>A0ABW4HZZ8</accession>
<proteinExistence type="predicted"/>
<keyword evidence="3" id="KW-1185">Reference proteome</keyword>
<evidence type="ECO:0000313" key="2">
    <source>
        <dbReference type="EMBL" id="MFD1610930.1"/>
    </source>
</evidence>
<name>A0ABW4HZZ8_9SPHN</name>
<gene>
    <name evidence="2" type="ORF">ACFSCW_03855</name>
</gene>
<evidence type="ECO:0000256" key="1">
    <source>
        <dbReference type="SAM" id="SignalP"/>
    </source>
</evidence>
<reference evidence="3" key="1">
    <citation type="journal article" date="2019" name="Int. J. Syst. Evol. Microbiol.">
        <title>The Global Catalogue of Microorganisms (GCM) 10K type strain sequencing project: providing services to taxonomists for standard genome sequencing and annotation.</title>
        <authorList>
            <consortium name="The Broad Institute Genomics Platform"/>
            <consortium name="The Broad Institute Genome Sequencing Center for Infectious Disease"/>
            <person name="Wu L."/>
            <person name="Ma J."/>
        </authorList>
    </citation>
    <scope>NUCLEOTIDE SEQUENCE [LARGE SCALE GENOMIC DNA]</scope>
    <source>
        <strain evidence="3">CGMCC 1.16275</strain>
    </source>
</reference>
<evidence type="ECO:0000313" key="3">
    <source>
        <dbReference type="Proteomes" id="UP001597115"/>
    </source>
</evidence>
<sequence>MKKVAVAFLAAFGAAAWSVPASAMFGDADACARGESALLVRVDGFKERQGTLRVQVYGSNPADFLAKGKKLKRVDVPVAKAGRMDVCVALPGPGNYAVAVRHDQDGNGRSGWSDGGGFSRNPHISLLHLKPSYNDVVIQVGRGVRPVDVTLQYRSGLSIGPVRG</sequence>
<organism evidence="2 3">
    <name type="scientific">Sphingomonas tabacisoli</name>
    <dbReference type="NCBI Taxonomy" id="2249466"/>
    <lineage>
        <taxon>Bacteria</taxon>
        <taxon>Pseudomonadati</taxon>
        <taxon>Pseudomonadota</taxon>
        <taxon>Alphaproteobacteria</taxon>
        <taxon>Sphingomonadales</taxon>
        <taxon>Sphingomonadaceae</taxon>
        <taxon>Sphingomonas</taxon>
    </lineage>
</organism>
<dbReference type="InterPro" id="IPR018673">
    <property type="entry name" value="DUF2141"/>
</dbReference>
<dbReference type="Pfam" id="PF09912">
    <property type="entry name" value="DUF2141"/>
    <property type="match status" value="1"/>
</dbReference>
<feature type="signal peptide" evidence="1">
    <location>
        <begin position="1"/>
        <end position="23"/>
    </location>
</feature>
<comment type="caution">
    <text evidence="2">The sequence shown here is derived from an EMBL/GenBank/DDBJ whole genome shotgun (WGS) entry which is preliminary data.</text>
</comment>
<protein>
    <submittedName>
        <fullName evidence="2">DUF2141 domain-containing protein</fullName>
    </submittedName>
</protein>
<dbReference type="Proteomes" id="UP001597115">
    <property type="component" value="Unassembled WGS sequence"/>
</dbReference>